<name>A0A518H012_9BACT</name>
<keyword evidence="3" id="KW-1185">Reference proteome</keyword>
<dbReference type="PANTHER" id="PTHR43777">
    <property type="entry name" value="MOLYBDENUM COFACTOR CYTIDYLYLTRANSFERASE"/>
    <property type="match status" value="1"/>
</dbReference>
<protein>
    <submittedName>
        <fullName evidence="2">Molybdopterin-guanine dinucleotide biosynthesis protein A</fullName>
    </submittedName>
</protein>
<sequence>MIAAVVPAAGKSTRMGRPKLTLPVAGGGTVIERVVSALRLGGVDSIVVVGPPPEEPGAAELFERATFAAASAIPVPRPTADMRATVEVGLEFLDRARINPVAVLIAPGDCVGLTPQVVSMVIDRVKSDPRSIVIPVYGGRRGHPIALPRDVAGAIRGLPEGVGINAIREHFADRVVLIEVPDPGVAEDLDTPGDYSRWSPEPE</sequence>
<dbReference type="GO" id="GO:0016779">
    <property type="term" value="F:nucleotidyltransferase activity"/>
    <property type="evidence" value="ECO:0007669"/>
    <property type="project" value="UniProtKB-ARBA"/>
</dbReference>
<reference evidence="2 3" key="1">
    <citation type="submission" date="2019-02" db="EMBL/GenBank/DDBJ databases">
        <title>Deep-cultivation of Planctomycetes and their phenomic and genomic characterization uncovers novel biology.</title>
        <authorList>
            <person name="Wiegand S."/>
            <person name="Jogler M."/>
            <person name="Boedeker C."/>
            <person name="Pinto D."/>
            <person name="Vollmers J."/>
            <person name="Rivas-Marin E."/>
            <person name="Kohn T."/>
            <person name="Peeters S.H."/>
            <person name="Heuer A."/>
            <person name="Rast P."/>
            <person name="Oberbeckmann S."/>
            <person name="Bunk B."/>
            <person name="Jeske O."/>
            <person name="Meyerdierks A."/>
            <person name="Storesund J.E."/>
            <person name="Kallscheuer N."/>
            <person name="Luecker S."/>
            <person name="Lage O.M."/>
            <person name="Pohl T."/>
            <person name="Merkel B.J."/>
            <person name="Hornburger P."/>
            <person name="Mueller R.-W."/>
            <person name="Bruemmer F."/>
            <person name="Labrenz M."/>
            <person name="Spormann A.M."/>
            <person name="Op den Camp H."/>
            <person name="Overmann J."/>
            <person name="Amann R."/>
            <person name="Jetten M.S.M."/>
            <person name="Mascher T."/>
            <person name="Medema M.H."/>
            <person name="Devos D.P."/>
            <person name="Kaster A.-K."/>
            <person name="Ovreas L."/>
            <person name="Rohde M."/>
            <person name="Galperin M.Y."/>
            <person name="Jogler C."/>
        </authorList>
    </citation>
    <scope>NUCLEOTIDE SEQUENCE [LARGE SCALE GENOMIC DNA]</scope>
    <source>
        <strain evidence="2 3">ElP</strain>
    </source>
</reference>
<dbReference type="PANTHER" id="PTHR43777:SF1">
    <property type="entry name" value="MOLYBDENUM COFACTOR CYTIDYLYLTRANSFERASE"/>
    <property type="match status" value="1"/>
</dbReference>
<dbReference type="KEGG" id="tpla:ElP_20570"/>
<dbReference type="Pfam" id="PF12804">
    <property type="entry name" value="NTP_transf_3"/>
    <property type="match status" value="1"/>
</dbReference>
<feature type="domain" description="MobA-like NTP transferase" evidence="1">
    <location>
        <begin position="4"/>
        <end position="169"/>
    </location>
</feature>
<evidence type="ECO:0000259" key="1">
    <source>
        <dbReference type="Pfam" id="PF12804"/>
    </source>
</evidence>
<dbReference type="RefSeq" id="WP_145268878.1">
    <property type="nucleotide sequence ID" value="NZ_CP036426.1"/>
</dbReference>
<dbReference type="Proteomes" id="UP000317835">
    <property type="component" value="Chromosome"/>
</dbReference>
<evidence type="ECO:0000313" key="2">
    <source>
        <dbReference type="EMBL" id="QDV34173.1"/>
    </source>
</evidence>
<accession>A0A518H012</accession>
<organism evidence="2 3">
    <name type="scientific">Tautonia plasticadhaerens</name>
    <dbReference type="NCBI Taxonomy" id="2527974"/>
    <lineage>
        <taxon>Bacteria</taxon>
        <taxon>Pseudomonadati</taxon>
        <taxon>Planctomycetota</taxon>
        <taxon>Planctomycetia</taxon>
        <taxon>Isosphaerales</taxon>
        <taxon>Isosphaeraceae</taxon>
        <taxon>Tautonia</taxon>
    </lineage>
</organism>
<dbReference type="InterPro" id="IPR029044">
    <property type="entry name" value="Nucleotide-diphossugar_trans"/>
</dbReference>
<dbReference type="AlphaFoldDB" id="A0A518H012"/>
<evidence type="ECO:0000313" key="3">
    <source>
        <dbReference type="Proteomes" id="UP000317835"/>
    </source>
</evidence>
<dbReference type="Gene3D" id="3.90.550.10">
    <property type="entry name" value="Spore Coat Polysaccharide Biosynthesis Protein SpsA, Chain A"/>
    <property type="match status" value="1"/>
</dbReference>
<dbReference type="OrthoDB" id="285216at2"/>
<proteinExistence type="predicted"/>
<dbReference type="SUPFAM" id="SSF53448">
    <property type="entry name" value="Nucleotide-diphospho-sugar transferases"/>
    <property type="match status" value="1"/>
</dbReference>
<dbReference type="EMBL" id="CP036426">
    <property type="protein sequence ID" value="QDV34173.1"/>
    <property type="molecule type" value="Genomic_DNA"/>
</dbReference>
<dbReference type="InterPro" id="IPR025877">
    <property type="entry name" value="MobA-like_NTP_Trfase"/>
</dbReference>
<gene>
    <name evidence="2" type="ORF">ElP_20570</name>
</gene>
<dbReference type="CDD" id="cd04182">
    <property type="entry name" value="GT_2_like_f"/>
    <property type="match status" value="1"/>
</dbReference>